<keyword evidence="7" id="KW-1185">Reference proteome</keyword>
<dbReference type="GO" id="GO:0099078">
    <property type="term" value="C:BORC complex"/>
    <property type="evidence" value="ECO:0007669"/>
    <property type="project" value="TreeGrafter"/>
</dbReference>
<proteinExistence type="inferred from homology"/>
<dbReference type="InterPro" id="IPR019320">
    <property type="entry name" value="BORCS8"/>
</dbReference>
<accession>A0A9Q1H2E4</accession>
<evidence type="ECO:0000256" key="3">
    <source>
        <dbReference type="ARBA" id="ARBA00023136"/>
    </source>
</evidence>
<gene>
    <name evidence="6" type="ORF">HOLleu_29619</name>
</gene>
<keyword evidence="4" id="KW-0458">Lysosome</keyword>
<dbReference type="EMBL" id="JAIZAY010000014">
    <property type="protein sequence ID" value="KAJ8030045.1"/>
    <property type="molecule type" value="Genomic_DNA"/>
</dbReference>
<protein>
    <submittedName>
        <fullName evidence="6">BLOC-1-related complex subunit 8-like</fullName>
    </submittedName>
</protein>
<dbReference type="Pfam" id="PF10167">
    <property type="entry name" value="BORCS8"/>
    <property type="match status" value="1"/>
</dbReference>
<dbReference type="AlphaFoldDB" id="A0A9Q1H2E4"/>
<dbReference type="PANTHER" id="PTHR21146:SF0">
    <property type="entry name" value="BLOC-1-RELATED COMPLEX SUBUNIT 8"/>
    <property type="match status" value="1"/>
</dbReference>
<dbReference type="Proteomes" id="UP001152320">
    <property type="component" value="Chromosome 14"/>
</dbReference>
<feature type="region of interest" description="Disordered" evidence="5">
    <location>
        <begin position="149"/>
        <end position="192"/>
    </location>
</feature>
<name>A0A9Q1H2E4_HOLLE</name>
<comment type="subcellular location">
    <subcellularLocation>
        <location evidence="1">Lysosome membrane</location>
    </subcellularLocation>
</comment>
<dbReference type="PANTHER" id="PTHR21146">
    <property type="entry name" value="MEF2B PROTEIN"/>
    <property type="match status" value="1"/>
</dbReference>
<comment type="caution">
    <text evidence="6">The sequence shown here is derived from an EMBL/GenBank/DDBJ whole genome shotgun (WGS) entry which is preliminary data.</text>
</comment>
<evidence type="ECO:0000313" key="7">
    <source>
        <dbReference type="Proteomes" id="UP001152320"/>
    </source>
</evidence>
<organism evidence="6 7">
    <name type="scientific">Holothuria leucospilota</name>
    <name type="common">Black long sea cucumber</name>
    <name type="synonym">Mertensiothuria leucospilota</name>
    <dbReference type="NCBI Taxonomy" id="206669"/>
    <lineage>
        <taxon>Eukaryota</taxon>
        <taxon>Metazoa</taxon>
        <taxon>Echinodermata</taxon>
        <taxon>Eleutherozoa</taxon>
        <taxon>Echinozoa</taxon>
        <taxon>Holothuroidea</taxon>
        <taxon>Aspidochirotacea</taxon>
        <taxon>Aspidochirotida</taxon>
        <taxon>Holothuriidae</taxon>
        <taxon>Holothuria</taxon>
    </lineage>
</organism>
<comment type="similarity">
    <text evidence="2">Belongs to the BORCS8 family.</text>
</comment>
<reference evidence="6" key="1">
    <citation type="submission" date="2021-10" db="EMBL/GenBank/DDBJ databases">
        <title>Tropical sea cucumber genome reveals ecological adaptation and Cuvierian tubules defense mechanism.</title>
        <authorList>
            <person name="Chen T."/>
        </authorList>
    </citation>
    <scope>NUCLEOTIDE SEQUENCE</scope>
    <source>
        <strain evidence="6">Nanhai2018</strain>
        <tissue evidence="6">Muscle</tissue>
    </source>
</reference>
<sequence>MLDLGSQHLQASIMEPQRKPAGHDKDGHDLELETKVRKVTDKFSECIHIVANEPSLGLFRIQEHVRKTLPQMAHTKVELGQLQQKVQGSCYDVDYAINTMESLKESKRPLSNMETMLKSAIITKKHLNDKVTDRWVILDPAPNLGVLVSGSEHRLTPPSKDATKSPSEAVVQSSSVARPRKAEPRPLTGIMR</sequence>
<evidence type="ECO:0000256" key="1">
    <source>
        <dbReference type="ARBA" id="ARBA00004656"/>
    </source>
</evidence>
<dbReference type="GO" id="GO:0005765">
    <property type="term" value="C:lysosomal membrane"/>
    <property type="evidence" value="ECO:0007669"/>
    <property type="project" value="UniProtKB-SubCell"/>
</dbReference>
<evidence type="ECO:0000256" key="5">
    <source>
        <dbReference type="SAM" id="MobiDB-lite"/>
    </source>
</evidence>
<dbReference type="OrthoDB" id="10044187at2759"/>
<evidence type="ECO:0000256" key="4">
    <source>
        <dbReference type="ARBA" id="ARBA00023228"/>
    </source>
</evidence>
<keyword evidence="3" id="KW-0472">Membrane</keyword>
<evidence type="ECO:0000256" key="2">
    <source>
        <dbReference type="ARBA" id="ARBA00010463"/>
    </source>
</evidence>
<feature type="compositionally biased region" description="Polar residues" evidence="5">
    <location>
        <begin position="164"/>
        <end position="176"/>
    </location>
</feature>
<evidence type="ECO:0000313" key="6">
    <source>
        <dbReference type="EMBL" id="KAJ8030045.1"/>
    </source>
</evidence>